<comment type="caution">
    <text evidence="1">The sequence shown here is derived from an EMBL/GenBank/DDBJ whole genome shotgun (WGS) entry which is preliminary data.</text>
</comment>
<keyword evidence="2" id="KW-1185">Reference proteome</keyword>
<sequence>MRSHSCYSTRCYAHNPLPSLCCLARVHSVNSFRLHYPAAPSQSLKAPLHPRACQHLDTNTMAKGNGVMAPSSTEEPHFIGLLAFYNPTGA</sequence>
<name>A0A9N7UCF0_PLEPL</name>
<proteinExistence type="predicted"/>
<dbReference type="AlphaFoldDB" id="A0A9N7UCF0"/>
<accession>A0A9N7UCF0</accession>
<organism evidence="1 2">
    <name type="scientific">Pleuronectes platessa</name>
    <name type="common">European plaice</name>
    <dbReference type="NCBI Taxonomy" id="8262"/>
    <lineage>
        <taxon>Eukaryota</taxon>
        <taxon>Metazoa</taxon>
        <taxon>Chordata</taxon>
        <taxon>Craniata</taxon>
        <taxon>Vertebrata</taxon>
        <taxon>Euteleostomi</taxon>
        <taxon>Actinopterygii</taxon>
        <taxon>Neopterygii</taxon>
        <taxon>Teleostei</taxon>
        <taxon>Neoteleostei</taxon>
        <taxon>Acanthomorphata</taxon>
        <taxon>Carangaria</taxon>
        <taxon>Pleuronectiformes</taxon>
        <taxon>Pleuronectoidei</taxon>
        <taxon>Pleuronectidae</taxon>
        <taxon>Pleuronectes</taxon>
    </lineage>
</organism>
<evidence type="ECO:0000313" key="2">
    <source>
        <dbReference type="Proteomes" id="UP001153269"/>
    </source>
</evidence>
<dbReference type="Proteomes" id="UP001153269">
    <property type="component" value="Unassembled WGS sequence"/>
</dbReference>
<evidence type="ECO:0000313" key="1">
    <source>
        <dbReference type="EMBL" id="CAB1427947.1"/>
    </source>
</evidence>
<dbReference type="EMBL" id="CADEAL010001006">
    <property type="protein sequence ID" value="CAB1427947.1"/>
    <property type="molecule type" value="Genomic_DNA"/>
</dbReference>
<gene>
    <name evidence="1" type="ORF">PLEPLA_LOCUS15892</name>
</gene>
<reference evidence="1" key="1">
    <citation type="submission" date="2020-03" db="EMBL/GenBank/DDBJ databases">
        <authorList>
            <person name="Weist P."/>
        </authorList>
    </citation>
    <scope>NUCLEOTIDE SEQUENCE</scope>
</reference>
<protein>
    <submittedName>
        <fullName evidence="1">Uncharacterized protein</fullName>
    </submittedName>
</protein>